<reference evidence="3 4" key="1">
    <citation type="submission" date="2023-08" db="EMBL/GenBank/DDBJ databases">
        <title>Annotated Genome Sequence of Vanrija albida AlHP1.</title>
        <authorList>
            <person name="Herzog R."/>
        </authorList>
    </citation>
    <scope>NUCLEOTIDE SEQUENCE [LARGE SCALE GENOMIC DNA]</scope>
    <source>
        <strain evidence="3 4">AlHP1</strain>
    </source>
</reference>
<proteinExistence type="predicted"/>
<evidence type="ECO:0000313" key="4">
    <source>
        <dbReference type="Proteomes" id="UP001565368"/>
    </source>
</evidence>
<feature type="compositionally biased region" description="Low complexity" evidence="1">
    <location>
        <begin position="667"/>
        <end position="682"/>
    </location>
</feature>
<feature type="domain" description="CBM21" evidence="2">
    <location>
        <begin position="483"/>
        <end position="594"/>
    </location>
</feature>
<feature type="compositionally biased region" description="Low complexity" evidence="1">
    <location>
        <begin position="758"/>
        <end position="779"/>
    </location>
</feature>
<feature type="compositionally biased region" description="Low complexity" evidence="1">
    <location>
        <begin position="860"/>
        <end position="892"/>
    </location>
</feature>
<feature type="region of interest" description="Disordered" evidence="1">
    <location>
        <begin position="941"/>
        <end position="1041"/>
    </location>
</feature>
<feature type="compositionally biased region" description="Basic and acidic residues" evidence="1">
    <location>
        <begin position="994"/>
        <end position="1003"/>
    </location>
</feature>
<feature type="compositionally biased region" description="Low complexity" evidence="1">
    <location>
        <begin position="967"/>
        <end position="984"/>
    </location>
</feature>
<dbReference type="Gene3D" id="2.60.40.2440">
    <property type="entry name" value="Carbohydrate binding type-21 domain"/>
    <property type="match status" value="1"/>
</dbReference>
<feature type="region of interest" description="Disordered" evidence="1">
    <location>
        <begin position="748"/>
        <end position="779"/>
    </location>
</feature>
<evidence type="ECO:0000313" key="3">
    <source>
        <dbReference type="EMBL" id="KAL1411889.1"/>
    </source>
</evidence>
<dbReference type="InterPro" id="IPR038175">
    <property type="entry name" value="CBM21_dom_sf"/>
</dbReference>
<dbReference type="PROSITE" id="PS51159">
    <property type="entry name" value="CBM21"/>
    <property type="match status" value="1"/>
</dbReference>
<organism evidence="3 4">
    <name type="scientific">Vanrija albida</name>
    <dbReference type="NCBI Taxonomy" id="181172"/>
    <lineage>
        <taxon>Eukaryota</taxon>
        <taxon>Fungi</taxon>
        <taxon>Dikarya</taxon>
        <taxon>Basidiomycota</taxon>
        <taxon>Agaricomycotina</taxon>
        <taxon>Tremellomycetes</taxon>
        <taxon>Trichosporonales</taxon>
        <taxon>Trichosporonaceae</taxon>
        <taxon>Vanrija</taxon>
    </lineage>
</organism>
<feature type="compositionally biased region" description="Polar residues" evidence="1">
    <location>
        <begin position="1006"/>
        <end position="1017"/>
    </location>
</feature>
<protein>
    <recommendedName>
        <fullName evidence="2">CBM21 domain-containing protein</fullName>
    </recommendedName>
</protein>
<name>A0ABR3QAZ8_9TREE</name>
<feature type="region of interest" description="Disordered" evidence="1">
    <location>
        <begin position="650"/>
        <end position="694"/>
    </location>
</feature>
<evidence type="ECO:0000256" key="1">
    <source>
        <dbReference type="SAM" id="MobiDB-lite"/>
    </source>
</evidence>
<dbReference type="GeneID" id="95983915"/>
<dbReference type="EMBL" id="JBBXJM010000002">
    <property type="protein sequence ID" value="KAL1411889.1"/>
    <property type="molecule type" value="Genomic_DNA"/>
</dbReference>
<gene>
    <name evidence="3" type="ORF">Q8F55_002872</name>
</gene>
<dbReference type="Pfam" id="PF03370">
    <property type="entry name" value="CBM_21"/>
    <property type="match status" value="1"/>
</dbReference>
<feature type="region of interest" description="Disordered" evidence="1">
    <location>
        <begin position="794"/>
        <end position="893"/>
    </location>
</feature>
<dbReference type="InterPro" id="IPR005036">
    <property type="entry name" value="CBM21_dom"/>
</dbReference>
<keyword evidence="4" id="KW-1185">Reference proteome</keyword>
<dbReference type="Proteomes" id="UP001565368">
    <property type="component" value="Unassembled WGS sequence"/>
</dbReference>
<evidence type="ECO:0000259" key="2">
    <source>
        <dbReference type="PROSITE" id="PS51159"/>
    </source>
</evidence>
<accession>A0ABR3QAZ8</accession>
<sequence>MPYLAPPAAPLFSVPSAAPTSPLQQAYPSPPLTPLSDLACLAPATPVFWASERKSPTPTLQNVVDLPDRPVHKSPSSSSLLDDDLHWNSFRLSAPRGDSLLAVLGGVRVLRIDAVSVLDRMPHTARAAAAVHRRRESADTDVVDDIIRAEEKSTAIPAAPLRRAKSASDVDPLPTVASSSTSAAGIYVSPPTPTTTAVPAAASVPSIGQVPVLPRSSPSPRSSTSALPRTPRNASPNPSRNASALGITINASVLPEVRSPPRRPVDTLQITSRRSRRPRLFGFTGIGDDLGSATSSAASSPEDPSSPVTATVALGSVLPRRYNPVRTRSETSLSTLPQAPPPPRQRRGTGLRLDLGNIVAPNISQPTSAGVVQSPYHGVIKKKSGEIVRPALKYVGELLPNGTPADKSRPMFESKSCPTTPSCPKYVHFDSQLEHVKLFLHTQKPLVVSRQGTPTDEMSENEMDEAMAEAAKVLQVRLPNFPSDHPPDAEIFLESLFLSETRDTLRGKVCVKNIAFEKWVAVRFTFDWWQTTSEVSAGYKESIRGGLYDRFEFSIKLSDILDRIEEKTLFLCMRYSVPGREIWDSNNGQNYQVLFERRAPESPKYMPKRAVTVPQGMGRARGSNAWSLTGNDNDRMADLRAKLNRLTSEDLELNAPLSPSKKKLSRSPRSPRMSPRRAVSSPGAGPGADLPAMPELANRYDFGSAFKSSRRVSPPQGQNLELPVATGPSNDFYSPRAHLLTVGGGPVSPISPIPGGPSSPLAGPSSPLAGQSSSPLASPVPAAISGVRIAASPTAPVAPGPSSPLAFMQPHPGSTESSPTIRLPSLTSGTSSSSTSLSSVSSITATPAQSPALDRHADVTPSDTSSASASPLSPPSDASFSSSDSFPWSPTSKLERSVDDMNMASYAHFIEQFCWAGGVSSPDTPTSTSTDNVRRVHSTSSLDHYFSSPPDAGTPRVFTPTHSMSRSTSATGGAGTGSTATPSAYRASKASPPTREDLDHVDNAIRSLTSSLTSTPVEGSPVISPAMSRIPSSGGGAVLAA</sequence>
<dbReference type="InterPro" id="IPR050782">
    <property type="entry name" value="PP1_regulatory_subunit_3"/>
</dbReference>
<feature type="compositionally biased region" description="Polar residues" evidence="1">
    <location>
        <begin position="233"/>
        <end position="242"/>
    </location>
</feature>
<feature type="compositionally biased region" description="Low complexity" evidence="1">
    <location>
        <begin position="209"/>
        <end position="232"/>
    </location>
</feature>
<comment type="caution">
    <text evidence="3">The sequence shown here is derived from an EMBL/GenBank/DDBJ whole genome shotgun (WGS) entry which is preliminary data.</text>
</comment>
<feature type="region of interest" description="Disordered" evidence="1">
    <location>
        <begin position="707"/>
        <end position="728"/>
    </location>
</feature>
<feature type="region of interest" description="Disordered" evidence="1">
    <location>
        <begin position="209"/>
        <end position="244"/>
    </location>
</feature>
<dbReference type="PANTHER" id="PTHR12307">
    <property type="entry name" value="PROTEIN PHOSPHATASE 1 REGULATORY SUBUNIT"/>
    <property type="match status" value="1"/>
</dbReference>
<dbReference type="RefSeq" id="XP_069211833.1">
    <property type="nucleotide sequence ID" value="XM_069351447.1"/>
</dbReference>
<dbReference type="PANTHER" id="PTHR12307:SF36">
    <property type="entry name" value="GLYCOGEN-BINDING SUBUNIT 76A"/>
    <property type="match status" value="1"/>
</dbReference>
<feature type="region of interest" description="Disordered" evidence="1">
    <location>
        <begin position="158"/>
        <end position="187"/>
    </location>
</feature>
<feature type="region of interest" description="Disordered" evidence="1">
    <location>
        <begin position="613"/>
        <end position="632"/>
    </location>
</feature>
<feature type="compositionally biased region" description="Low complexity" evidence="1">
    <location>
        <begin position="292"/>
        <end position="307"/>
    </location>
</feature>
<feature type="region of interest" description="Disordered" evidence="1">
    <location>
        <begin position="279"/>
        <end position="350"/>
    </location>
</feature>
<feature type="compositionally biased region" description="Low complexity" evidence="1">
    <location>
        <begin position="823"/>
        <end position="842"/>
    </location>
</feature>